<organism evidence="2 3">
    <name type="scientific">Sinorhizobium alkalisoli</name>
    <dbReference type="NCBI Taxonomy" id="1752398"/>
    <lineage>
        <taxon>Bacteria</taxon>
        <taxon>Pseudomonadati</taxon>
        <taxon>Pseudomonadota</taxon>
        <taxon>Alphaproteobacteria</taxon>
        <taxon>Hyphomicrobiales</taxon>
        <taxon>Rhizobiaceae</taxon>
        <taxon>Sinorhizobium/Ensifer group</taxon>
        <taxon>Sinorhizobium</taxon>
    </lineage>
</organism>
<accession>A0A1E3VEZ6</accession>
<dbReference type="SUPFAM" id="SSF51695">
    <property type="entry name" value="PLC-like phosphodiesterases"/>
    <property type="match status" value="1"/>
</dbReference>
<dbReference type="PROSITE" id="PS51704">
    <property type="entry name" value="GP_PDE"/>
    <property type="match status" value="1"/>
</dbReference>
<dbReference type="AlphaFoldDB" id="A0A1E3VEZ6"/>
<dbReference type="InterPro" id="IPR017946">
    <property type="entry name" value="PLC-like_Pdiesterase_TIM-brl"/>
</dbReference>
<dbReference type="EMBL" id="LYBW01000049">
    <property type="protein sequence ID" value="ODR92159.1"/>
    <property type="molecule type" value="Genomic_DNA"/>
</dbReference>
<gene>
    <name evidence="2" type="ORF">A8M32_06950</name>
</gene>
<dbReference type="Proteomes" id="UP000094342">
    <property type="component" value="Unassembled WGS sequence"/>
</dbReference>
<feature type="domain" description="GP-PDE" evidence="1">
    <location>
        <begin position="13"/>
        <end position="262"/>
    </location>
</feature>
<dbReference type="Pfam" id="PF03009">
    <property type="entry name" value="GDPD"/>
    <property type="match status" value="1"/>
</dbReference>
<dbReference type="RefSeq" id="WP_069457677.1">
    <property type="nucleotide sequence ID" value="NZ_LYBW01000049.1"/>
</dbReference>
<dbReference type="PANTHER" id="PTHR46211:SF1">
    <property type="entry name" value="GLYCEROPHOSPHODIESTER PHOSPHODIESTERASE, CYTOPLASMIC"/>
    <property type="match status" value="1"/>
</dbReference>
<sequence>MAFRFLAREAVRVHVCGHRGYSRHYPENTLPAFEAAKAAGATAVEIDVVLTSDGEPIVLHDLTVDRTTDGHGFAADLSLEQIRRLDAGVRFHSTFAGVKIPKVAEVLDWAKAGNMGIVLEIKEVERPDLAVDLVAGLLRSTGVADRVMVISFDHVLLKRAVERHPDLRTEAITHARHADLVGVLRACSANSVSIELDMFHPVDARALHDAGFGNRVHIPRPEILAEYWRGGRDPLPDLVQWIADGLIDTISGDDVPFIAMLVKRAGRAG</sequence>
<dbReference type="GO" id="GO:0008081">
    <property type="term" value="F:phosphoric diester hydrolase activity"/>
    <property type="evidence" value="ECO:0007669"/>
    <property type="project" value="InterPro"/>
</dbReference>
<protein>
    <submittedName>
        <fullName evidence="2">Glycerophosphodiester phosphodiesterase</fullName>
    </submittedName>
</protein>
<dbReference type="OrthoDB" id="1854250at2"/>
<name>A0A1E3VEZ6_9HYPH</name>
<evidence type="ECO:0000313" key="2">
    <source>
        <dbReference type="EMBL" id="ODR92159.1"/>
    </source>
</evidence>
<reference evidence="3" key="1">
    <citation type="submission" date="2016-05" db="EMBL/GenBank/DDBJ databases">
        <authorList>
            <person name="Li Y."/>
        </authorList>
    </citation>
    <scope>NUCLEOTIDE SEQUENCE [LARGE SCALE GENOMIC DNA]</scope>
    <source>
        <strain evidence="3">YIC4027</strain>
    </source>
</reference>
<evidence type="ECO:0000313" key="3">
    <source>
        <dbReference type="Proteomes" id="UP000094342"/>
    </source>
</evidence>
<dbReference type="Gene3D" id="3.20.20.190">
    <property type="entry name" value="Phosphatidylinositol (PI) phosphodiesterase"/>
    <property type="match status" value="1"/>
</dbReference>
<keyword evidence="3" id="KW-1185">Reference proteome</keyword>
<dbReference type="STRING" id="1752398.A8M32_06950"/>
<dbReference type="PANTHER" id="PTHR46211">
    <property type="entry name" value="GLYCEROPHOSPHORYL DIESTER PHOSPHODIESTERASE"/>
    <property type="match status" value="1"/>
</dbReference>
<comment type="caution">
    <text evidence="2">The sequence shown here is derived from an EMBL/GenBank/DDBJ whole genome shotgun (WGS) entry which is preliminary data.</text>
</comment>
<evidence type="ECO:0000259" key="1">
    <source>
        <dbReference type="PROSITE" id="PS51704"/>
    </source>
</evidence>
<dbReference type="GO" id="GO:0006629">
    <property type="term" value="P:lipid metabolic process"/>
    <property type="evidence" value="ECO:0007669"/>
    <property type="project" value="InterPro"/>
</dbReference>
<proteinExistence type="predicted"/>
<dbReference type="InterPro" id="IPR030395">
    <property type="entry name" value="GP_PDE_dom"/>
</dbReference>